<keyword evidence="10" id="KW-0418">Kinase</keyword>
<dbReference type="InterPro" id="IPR001977">
    <property type="entry name" value="Depp_CoAkinase"/>
</dbReference>
<evidence type="ECO:0000256" key="9">
    <source>
        <dbReference type="ARBA" id="ARBA00022741"/>
    </source>
</evidence>
<evidence type="ECO:0000256" key="15">
    <source>
        <dbReference type="ARBA" id="ARBA00051912"/>
    </source>
</evidence>
<feature type="domain" description="Cytidyltransferase-like" evidence="22">
    <location>
        <begin position="167"/>
        <end position="309"/>
    </location>
</feature>
<dbReference type="HAMAP" id="MF_00376">
    <property type="entry name" value="Dephospho_CoA_kinase"/>
    <property type="match status" value="1"/>
</dbReference>
<dbReference type="InterPro" id="IPR027417">
    <property type="entry name" value="P-loop_NTPase"/>
</dbReference>
<evidence type="ECO:0000256" key="4">
    <source>
        <dbReference type="ARBA" id="ARBA00012392"/>
    </source>
</evidence>
<comment type="similarity">
    <text evidence="19">In the central section; belongs to the eukaryotic CoaD family.</text>
</comment>
<comment type="catalytic activity">
    <reaction evidence="14">
        <text>(R)-4'-phosphopantetheine + ATP + H(+) = 3'-dephospho-CoA + diphosphate</text>
        <dbReference type="Rhea" id="RHEA:19801"/>
        <dbReference type="ChEBI" id="CHEBI:15378"/>
        <dbReference type="ChEBI" id="CHEBI:30616"/>
        <dbReference type="ChEBI" id="CHEBI:33019"/>
        <dbReference type="ChEBI" id="CHEBI:57328"/>
        <dbReference type="ChEBI" id="CHEBI:61723"/>
        <dbReference type="EC" id="2.7.7.3"/>
    </reaction>
    <physiologicalReaction direction="left-to-right" evidence="14">
        <dbReference type="Rhea" id="RHEA:19802"/>
    </physiologicalReaction>
</comment>
<keyword evidence="6" id="KW-0597">Phosphoprotein</keyword>
<evidence type="ECO:0000256" key="21">
    <source>
        <dbReference type="ARBA" id="ARBA00067394"/>
    </source>
</evidence>
<dbReference type="FunFam" id="3.40.50.620:FF:000089">
    <property type="entry name" value="Bifunctional coenzyme A synthase"/>
    <property type="match status" value="1"/>
</dbReference>
<dbReference type="Gene3D" id="3.40.50.300">
    <property type="entry name" value="P-loop containing nucleotide triphosphate hydrolases"/>
    <property type="match status" value="1"/>
</dbReference>
<keyword evidence="7" id="KW-0808">Transferase</keyword>
<evidence type="ECO:0000256" key="3">
    <source>
        <dbReference type="ARBA" id="ARBA00011245"/>
    </source>
</evidence>
<protein>
    <recommendedName>
        <fullName evidence="21">Bifunctional coenzyme A synthase</fullName>
        <ecNumber evidence="20">2.7.1.24</ecNumber>
        <ecNumber evidence="4">2.7.7.3</ecNumber>
    </recommendedName>
</protein>
<evidence type="ECO:0000256" key="10">
    <source>
        <dbReference type="ARBA" id="ARBA00022777"/>
    </source>
</evidence>
<reference evidence="23" key="1">
    <citation type="submission" date="2015-12" db="EMBL/GenBank/DDBJ databases">
        <title>De novo transcriptome assembly of four potential Pierce s Disease insect vectors from Arizona vineyards.</title>
        <authorList>
            <person name="Tassone E.E."/>
        </authorList>
    </citation>
    <scope>NUCLEOTIDE SEQUENCE</scope>
</reference>
<evidence type="ECO:0000256" key="16">
    <source>
        <dbReference type="ARBA" id="ARBA00059677"/>
    </source>
</evidence>
<keyword evidence="12" id="KW-0496">Mitochondrion</keyword>
<evidence type="ECO:0000313" key="23">
    <source>
        <dbReference type="EMBL" id="JAS17267.1"/>
    </source>
</evidence>
<comment type="pathway">
    <text evidence="18">Cofactor biosynthesis; coenzyme A biosynthesis; CoA from (R)-pantothenate: step 5/5.</text>
</comment>
<dbReference type="FunFam" id="3.40.50.300:FF:000899">
    <property type="entry name" value="Bifunctional coenzyme A synthase"/>
    <property type="match status" value="1"/>
</dbReference>
<comment type="subcellular location">
    <subcellularLocation>
        <location evidence="2">Cytoplasm</location>
    </subcellularLocation>
    <subcellularLocation>
        <location evidence="1">Mitochondrion matrix</location>
    </subcellularLocation>
</comment>
<evidence type="ECO:0000256" key="17">
    <source>
        <dbReference type="ARBA" id="ARBA00060565"/>
    </source>
</evidence>
<evidence type="ECO:0000256" key="19">
    <source>
        <dbReference type="ARBA" id="ARBA00061673"/>
    </source>
</evidence>
<dbReference type="AlphaFoldDB" id="A0A1B6CV28"/>
<dbReference type="GO" id="GO:0005759">
    <property type="term" value="C:mitochondrial matrix"/>
    <property type="evidence" value="ECO:0007669"/>
    <property type="project" value="UniProtKB-SubCell"/>
</dbReference>
<keyword evidence="8" id="KW-0548">Nucleotidyltransferase</keyword>
<keyword evidence="5" id="KW-0963">Cytoplasm</keyword>
<dbReference type="InterPro" id="IPR004821">
    <property type="entry name" value="Cyt_trans-like"/>
</dbReference>
<dbReference type="NCBIfam" id="TIGR00152">
    <property type="entry name" value="dephospho-CoA kinase"/>
    <property type="match status" value="1"/>
</dbReference>
<evidence type="ECO:0000256" key="18">
    <source>
        <dbReference type="ARBA" id="ARBA00060696"/>
    </source>
</evidence>
<evidence type="ECO:0000256" key="5">
    <source>
        <dbReference type="ARBA" id="ARBA00022490"/>
    </source>
</evidence>
<dbReference type="EC" id="2.7.7.3" evidence="4"/>
<name>A0A1B6CV28_9HEMI</name>
<keyword evidence="13" id="KW-0511">Multifunctional enzyme</keyword>
<dbReference type="PROSITE" id="PS51219">
    <property type="entry name" value="DPCK"/>
    <property type="match status" value="1"/>
</dbReference>
<dbReference type="Pfam" id="PF01121">
    <property type="entry name" value="CoaE"/>
    <property type="match status" value="1"/>
</dbReference>
<comment type="subunit">
    <text evidence="3">Monomer.</text>
</comment>
<dbReference type="EC" id="2.7.1.24" evidence="20"/>
<dbReference type="GO" id="GO:0004595">
    <property type="term" value="F:pantetheine-phosphate adenylyltransferase activity"/>
    <property type="evidence" value="ECO:0007669"/>
    <property type="project" value="UniProtKB-EC"/>
</dbReference>
<evidence type="ECO:0000256" key="20">
    <source>
        <dbReference type="ARBA" id="ARBA00066359"/>
    </source>
</evidence>
<dbReference type="GO" id="GO:0004140">
    <property type="term" value="F:dephospho-CoA kinase activity"/>
    <property type="evidence" value="ECO:0007669"/>
    <property type="project" value="UniProtKB-EC"/>
</dbReference>
<dbReference type="GO" id="GO:0005524">
    <property type="term" value="F:ATP binding"/>
    <property type="evidence" value="ECO:0007669"/>
    <property type="project" value="UniProtKB-KW"/>
</dbReference>
<evidence type="ECO:0000256" key="8">
    <source>
        <dbReference type="ARBA" id="ARBA00022695"/>
    </source>
</evidence>
<dbReference type="PANTHER" id="PTHR10695:SF46">
    <property type="entry name" value="BIFUNCTIONAL COENZYME A SYNTHASE-RELATED"/>
    <property type="match status" value="1"/>
</dbReference>
<evidence type="ECO:0000256" key="6">
    <source>
        <dbReference type="ARBA" id="ARBA00022553"/>
    </source>
</evidence>
<dbReference type="NCBIfam" id="NF001985">
    <property type="entry name" value="PRK00777.1"/>
    <property type="match status" value="1"/>
</dbReference>
<evidence type="ECO:0000256" key="1">
    <source>
        <dbReference type="ARBA" id="ARBA00004305"/>
    </source>
</evidence>
<evidence type="ECO:0000259" key="22">
    <source>
        <dbReference type="Pfam" id="PF01467"/>
    </source>
</evidence>
<dbReference type="GO" id="GO:0015937">
    <property type="term" value="P:coenzyme A biosynthetic process"/>
    <property type="evidence" value="ECO:0007669"/>
    <property type="project" value="InterPro"/>
</dbReference>
<organism evidence="23">
    <name type="scientific">Clastoptera arizonana</name>
    <name type="common">Arizona spittle bug</name>
    <dbReference type="NCBI Taxonomy" id="38151"/>
    <lineage>
        <taxon>Eukaryota</taxon>
        <taxon>Metazoa</taxon>
        <taxon>Ecdysozoa</taxon>
        <taxon>Arthropoda</taxon>
        <taxon>Hexapoda</taxon>
        <taxon>Insecta</taxon>
        <taxon>Pterygota</taxon>
        <taxon>Neoptera</taxon>
        <taxon>Paraneoptera</taxon>
        <taxon>Hemiptera</taxon>
        <taxon>Auchenorrhyncha</taxon>
        <taxon>Cercopoidea</taxon>
        <taxon>Clastopteridae</taxon>
        <taxon>Clastoptera</taxon>
    </lineage>
</organism>
<accession>A0A1B6CV28</accession>
<evidence type="ECO:0000256" key="11">
    <source>
        <dbReference type="ARBA" id="ARBA00022840"/>
    </source>
</evidence>
<dbReference type="CDD" id="cd02022">
    <property type="entry name" value="DPCK"/>
    <property type="match status" value="1"/>
</dbReference>
<dbReference type="EMBL" id="GEDC01020031">
    <property type="protein sequence ID" value="JAS17267.1"/>
    <property type="molecule type" value="Transcribed_RNA"/>
</dbReference>
<dbReference type="SUPFAM" id="SSF52374">
    <property type="entry name" value="Nucleotidylyl transferase"/>
    <property type="match status" value="1"/>
</dbReference>
<evidence type="ECO:0000256" key="7">
    <source>
        <dbReference type="ARBA" id="ARBA00022679"/>
    </source>
</evidence>
<evidence type="ECO:0000256" key="2">
    <source>
        <dbReference type="ARBA" id="ARBA00004496"/>
    </source>
</evidence>
<comment type="function">
    <text evidence="16">Bifunctional enzyme that catalyzes the fourth and fifth sequential steps of CoA biosynthetic pathway. The fourth reaction is catalyzed by the phosphopantetheine adenylyltransferase, coded by the coaD domain; the fifth reaction is catalyzed by the dephospho-CoA kinase, coded by the coaE domain. May act as a point of CoA biosynthesis regulation.</text>
</comment>
<evidence type="ECO:0000256" key="14">
    <source>
        <dbReference type="ARBA" id="ARBA00051310"/>
    </source>
</evidence>
<evidence type="ECO:0000256" key="12">
    <source>
        <dbReference type="ARBA" id="ARBA00023128"/>
    </source>
</evidence>
<dbReference type="Pfam" id="PF01467">
    <property type="entry name" value="CTP_transf_like"/>
    <property type="match status" value="1"/>
</dbReference>
<evidence type="ECO:0000256" key="13">
    <source>
        <dbReference type="ARBA" id="ARBA00023268"/>
    </source>
</evidence>
<sequence length="531" mass="59838">MMTKTGLLIVSNPSRILRILPSIQKEIENTLYIQYFPEILWTNIFKNTSKNNNNEKSKPISWPKYSSSVIGLYAKTIPYQHLDVRVLLSGIRDANISMIPTKQTVEIVYFDKLLENDDMQKFVSSCLQNKTSDCQVVALTTEEGSDSPVIDLNKETLQNDCVFNSVVIGGTFDRLHSGHKVLLSEAILRCRKKLTVGVTDTPMLKGKKVWELIEPCDLRIEKVRDFLEDVEPNLDYVIVPISDMYGPTKDDPTFEMIVVSSETIGGGSKVNQVRKSNNLKPLCVHSVELLADTKLDEIEEDKISSSNLRLRCLGTLLRPPPPRPNLPSRPYIVGLTGGSASGKTSISKFLKTLGAGIINCDIVAHELYKVSTPTYDQIVQEFGNDILDTDGSIDRRKLGGLVFNNKEKLNKLNSILWPLIIEYCISEAKELYKSGHKIVVLDAAVLLSAGWQEFCHEVWVSIVPPEEAIKRLSERNNISSEEAQKRVEALPSNLEQVKHANVVFSTLWRPKYTQKQVVKAWENLNLRLKKK</sequence>
<proteinExistence type="inferred from homology"/>
<dbReference type="PANTHER" id="PTHR10695">
    <property type="entry name" value="DEPHOSPHO-COA KINASE-RELATED"/>
    <property type="match status" value="1"/>
</dbReference>
<keyword evidence="11" id="KW-0067">ATP-binding</keyword>
<gene>
    <name evidence="23" type="ORF">g.7460</name>
</gene>
<dbReference type="InterPro" id="IPR014729">
    <property type="entry name" value="Rossmann-like_a/b/a_fold"/>
</dbReference>
<comment type="catalytic activity">
    <reaction evidence="15">
        <text>3'-dephospho-CoA + ATP = ADP + CoA + H(+)</text>
        <dbReference type="Rhea" id="RHEA:18245"/>
        <dbReference type="ChEBI" id="CHEBI:15378"/>
        <dbReference type="ChEBI" id="CHEBI:30616"/>
        <dbReference type="ChEBI" id="CHEBI:57287"/>
        <dbReference type="ChEBI" id="CHEBI:57328"/>
        <dbReference type="ChEBI" id="CHEBI:456216"/>
        <dbReference type="EC" id="2.7.1.24"/>
    </reaction>
    <physiologicalReaction direction="left-to-right" evidence="15">
        <dbReference type="Rhea" id="RHEA:18246"/>
    </physiologicalReaction>
</comment>
<keyword evidence="9" id="KW-0547">Nucleotide-binding</keyword>
<comment type="pathway">
    <text evidence="17">Cofactor biosynthesis; coenzyme A biosynthesis; CoA from (R)-pantothenate: step 4/5.</text>
</comment>
<dbReference type="Gene3D" id="3.40.50.620">
    <property type="entry name" value="HUPs"/>
    <property type="match status" value="1"/>
</dbReference>
<dbReference type="CDD" id="cd02164">
    <property type="entry name" value="PPAT_CoAS"/>
    <property type="match status" value="1"/>
</dbReference>
<dbReference type="SUPFAM" id="SSF52540">
    <property type="entry name" value="P-loop containing nucleoside triphosphate hydrolases"/>
    <property type="match status" value="1"/>
</dbReference>